<name>A0ABW5V387_9MICO</name>
<gene>
    <name evidence="1" type="ORF">ACFSW7_11855</name>
</gene>
<comment type="caution">
    <text evidence="1">The sequence shown here is derived from an EMBL/GenBank/DDBJ whole genome shotgun (WGS) entry which is preliminary data.</text>
</comment>
<evidence type="ECO:0000313" key="2">
    <source>
        <dbReference type="Proteomes" id="UP001597492"/>
    </source>
</evidence>
<reference evidence="2" key="1">
    <citation type="journal article" date="2019" name="Int. J. Syst. Evol. Microbiol.">
        <title>The Global Catalogue of Microorganisms (GCM) 10K type strain sequencing project: providing services to taxonomists for standard genome sequencing and annotation.</title>
        <authorList>
            <consortium name="The Broad Institute Genomics Platform"/>
            <consortium name="The Broad Institute Genome Sequencing Center for Infectious Disease"/>
            <person name="Wu L."/>
            <person name="Ma J."/>
        </authorList>
    </citation>
    <scope>NUCLEOTIDE SEQUENCE [LARGE SCALE GENOMIC DNA]</scope>
    <source>
        <strain evidence="2">TISTR 1514</strain>
    </source>
</reference>
<dbReference type="Proteomes" id="UP001597492">
    <property type="component" value="Unassembled WGS sequence"/>
</dbReference>
<dbReference type="EMBL" id="JBHUNE010000008">
    <property type="protein sequence ID" value="MFD2759070.1"/>
    <property type="molecule type" value="Genomic_DNA"/>
</dbReference>
<dbReference type="RefSeq" id="WP_019617348.1">
    <property type="nucleotide sequence ID" value="NZ_JBHUNE010000008.1"/>
</dbReference>
<keyword evidence="2" id="KW-1185">Reference proteome</keyword>
<protein>
    <submittedName>
        <fullName evidence="1">DUF3052 family protein</fullName>
    </submittedName>
</protein>
<accession>A0ABW5V387</accession>
<evidence type="ECO:0000313" key="1">
    <source>
        <dbReference type="EMBL" id="MFD2759070.1"/>
    </source>
</evidence>
<proteinExistence type="predicted"/>
<sequence length="125" mass="14280">MPRTVAEKLQVKPHSELVFGPSTPEQRALLDPLPEGVTQLVGIEGDTDGVVVMFARDREELDGLLRDEFPKLHMPRAIWVGYPKGNRSDINRDRIWERAQEVGWTLNGNISLDDTWSSVRFKRLD</sequence>
<organism evidence="1 2">
    <name type="scientific">Gulosibacter faecalis</name>
    <dbReference type="NCBI Taxonomy" id="272240"/>
    <lineage>
        <taxon>Bacteria</taxon>
        <taxon>Bacillati</taxon>
        <taxon>Actinomycetota</taxon>
        <taxon>Actinomycetes</taxon>
        <taxon>Micrococcales</taxon>
        <taxon>Microbacteriaceae</taxon>
        <taxon>Gulosibacter</taxon>
    </lineage>
</organism>